<dbReference type="GO" id="GO:0002250">
    <property type="term" value="P:adaptive immune response"/>
    <property type="evidence" value="ECO:0007669"/>
    <property type="project" value="UniProtKB-KW"/>
</dbReference>
<dbReference type="InParanoid" id="H3AHM0"/>
<accession>H3AHM0</accession>
<dbReference type="InterPro" id="IPR013783">
    <property type="entry name" value="Ig-like_fold"/>
</dbReference>
<dbReference type="AlphaFoldDB" id="H3AHM0"/>
<dbReference type="InterPro" id="IPR050199">
    <property type="entry name" value="IgHV"/>
</dbReference>
<name>H3AHM0_LATCH</name>
<evidence type="ECO:0000256" key="1">
    <source>
        <dbReference type="ARBA" id="ARBA00022859"/>
    </source>
</evidence>
<dbReference type="GO" id="GO:0019814">
    <property type="term" value="C:immunoglobulin complex"/>
    <property type="evidence" value="ECO:0007669"/>
    <property type="project" value="UniProtKB-KW"/>
</dbReference>
<dbReference type="InterPro" id="IPR013106">
    <property type="entry name" value="Ig_V-set"/>
</dbReference>
<dbReference type="InterPro" id="IPR007110">
    <property type="entry name" value="Ig-like_dom"/>
</dbReference>
<dbReference type="EMBL" id="AFYH01118926">
    <property type="status" value="NOT_ANNOTATED_CDS"/>
    <property type="molecule type" value="Genomic_DNA"/>
</dbReference>
<dbReference type="SUPFAM" id="SSF48726">
    <property type="entry name" value="Immunoglobulin"/>
    <property type="match status" value="1"/>
</dbReference>
<protein>
    <recommendedName>
        <fullName evidence="4">Ig-like domain-containing protein</fullName>
    </recommendedName>
</protein>
<evidence type="ECO:0000259" key="4">
    <source>
        <dbReference type="PROSITE" id="PS50835"/>
    </source>
</evidence>
<keyword evidence="1" id="KW-0391">Immunity</keyword>
<evidence type="ECO:0000256" key="3">
    <source>
        <dbReference type="ARBA" id="ARBA00043265"/>
    </source>
</evidence>
<keyword evidence="2" id="KW-1064">Adaptive immunity</keyword>
<dbReference type="SMART" id="SM00406">
    <property type="entry name" value="IGv"/>
    <property type="match status" value="1"/>
</dbReference>
<proteinExistence type="predicted"/>
<dbReference type="PANTHER" id="PTHR23266">
    <property type="entry name" value="IMMUNOGLOBULIN HEAVY CHAIN"/>
    <property type="match status" value="1"/>
</dbReference>
<dbReference type="Gene3D" id="2.60.40.10">
    <property type="entry name" value="Immunoglobulins"/>
    <property type="match status" value="1"/>
</dbReference>
<evidence type="ECO:0000313" key="5">
    <source>
        <dbReference type="Ensembl" id="ENSLACP00000009141.1"/>
    </source>
</evidence>
<reference evidence="5" key="2">
    <citation type="submission" date="2025-08" db="UniProtKB">
        <authorList>
            <consortium name="Ensembl"/>
        </authorList>
    </citation>
    <scope>IDENTIFICATION</scope>
</reference>
<reference evidence="5" key="3">
    <citation type="submission" date="2025-09" db="UniProtKB">
        <authorList>
            <consortium name="Ensembl"/>
        </authorList>
    </citation>
    <scope>IDENTIFICATION</scope>
</reference>
<dbReference type="InterPro" id="IPR036179">
    <property type="entry name" value="Ig-like_dom_sf"/>
</dbReference>
<organism evidence="5 6">
    <name type="scientific">Latimeria chalumnae</name>
    <name type="common">Coelacanth</name>
    <dbReference type="NCBI Taxonomy" id="7897"/>
    <lineage>
        <taxon>Eukaryota</taxon>
        <taxon>Metazoa</taxon>
        <taxon>Chordata</taxon>
        <taxon>Craniata</taxon>
        <taxon>Vertebrata</taxon>
        <taxon>Euteleostomi</taxon>
        <taxon>Coelacanthiformes</taxon>
        <taxon>Coelacanthidae</taxon>
        <taxon>Latimeria</taxon>
    </lineage>
</organism>
<dbReference type="GO" id="GO:0005576">
    <property type="term" value="C:extracellular region"/>
    <property type="evidence" value="ECO:0007669"/>
    <property type="project" value="UniProtKB-ARBA"/>
</dbReference>
<reference evidence="6" key="1">
    <citation type="submission" date="2011-08" db="EMBL/GenBank/DDBJ databases">
        <title>The draft genome of Latimeria chalumnae.</title>
        <authorList>
            <person name="Di Palma F."/>
            <person name="Alfoldi J."/>
            <person name="Johnson J."/>
            <person name="Berlin A."/>
            <person name="Gnerre S."/>
            <person name="Jaffe D."/>
            <person name="MacCallum I."/>
            <person name="Young S."/>
            <person name="Walker B.J."/>
            <person name="Lander E."/>
            <person name="Lindblad-Toh K."/>
        </authorList>
    </citation>
    <scope>NUCLEOTIDE SEQUENCE [LARGE SCALE GENOMIC DNA]</scope>
    <source>
        <strain evidence="6">Wild caught</strain>
    </source>
</reference>
<dbReference type="PROSITE" id="PS50835">
    <property type="entry name" value="IG_LIKE"/>
    <property type="match status" value="1"/>
</dbReference>
<dbReference type="Proteomes" id="UP000008672">
    <property type="component" value="Unassembled WGS sequence"/>
</dbReference>
<dbReference type="GeneTree" id="ENSGT01150000286938"/>
<sequence length="111" mass="12894">MIIFLLFSVVESAVVITYSDPEVKKTGESVRIWCKTSGFTFGDYSMLWYQQLPGKGPRWIAFITYWAGSNIQYIPSVQGRFVISRDNPNSLLYLQMNNLRVEDTAIYYCER</sequence>
<keyword evidence="6" id="KW-1185">Reference proteome</keyword>
<dbReference type="OMA" id="WIAFITY"/>
<feature type="domain" description="Ig-like" evidence="4">
    <location>
        <begin position="12"/>
        <end position="111"/>
    </location>
</feature>
<keyword evidence="3" id="KW-1280">Immunoglobulin</keyword>
<dbReference type="Ensembl" id="ENSLACT00000009210.1">
    <property type="protein sequence ID" value="ENSLACP00000009141.1"/>
    <property type="gene ID" value="ENSLACG00000008069.1"/>
</dbReference>
<dbReference type="HOGENOM" id="CLU_077975_5_1_1"/>
<evidence type="ECO:0000313" key="6">
    <source>
        <dbReference type="Proteomes" id="UP000008672"/>
    </source>
</evidence>
<evidence type="ECO:0000256" key="2">
    <source>
        <dbReference type="ARBA" id="ARBA00023130"/>
    </source>
</evidence>
<dbReference type="Pfam" id="PF07686">
    <property type="entry name" value="V-set"/>
    <property type="match status" value="1"/>
</dbReference>